<dbReference type="Proteomes" id="UP000824125">
    <property type="component" value="Unassembled WGS sequence"/>
</dbReference>
<dbReference type="AlphaFoldDB" id="A0A9D1MVH5"/>
<dbReference type="InterPro" id="IPR004843">
    <property type="entry name" value="Calcineurin-like_PHP"/>
</dbReference>
<evidence type="ECO:0000259" key="1">
    <source>
        <dbReference type="Pfam" id="PF00149"/>
    </source>
</evidence>
<dbReference type="InterPro" id="IPR029052">
    <property type="entry name" value="Metallo-depent_PP-like"/>
</dbReference>
<dbReference type="GO" id="GO:0005737">
    <property type="term" value="C:cytoplasm"/>
    <property type="evidence" value="ECO:0007669"/>
    <property type="project" value="TreeGrafter"/>
</dbReference>
<organism evidence="2 3">
    <name type="scientific">Candidatus Scybalenecus merdavium</name>
    <dbReference type="NCBI Taxonomy" id="2840939"/>
    <lineage>
        <taxon>Bacteria</taxon>
        <taxon>Bacillati</taxon>
        <taxon>Bacillota</taxon>
        <taxon>Clostridia</taxon>
        <taxon>Eubacteriales</taxon>
        <taxon>Oscillospiraceae</taxon>
        <taxon>Oscillospiraceae incertae sedis</taxon>
        <taxon>Candidatus Scybalenecus</taxon>
    </lineage>
</organism>
<evidence type="ECO:0000313" key="3">
    <source>
        <dbReference type="Proteomes" id="UP000824125"/>
    </source>
</evidence>
<dbReference type="SUPFAM" id="SSF56300">
    <property type="entry name" value="Metallo-dependent phosphatases"/>
    <property type="match status" value="1"/>
</dbReference>
<dbReference type="EMBL" id="DVNM01000033">
    <property type="protein sequence ID" value="HIU69556.1"/>
    <property type="molecule type" value="Genomic_DNA"/>
</dbReference>
<reference evidence="2" key="2">
    <citation type="journal article" date="2021" name="PeerJ">
        <title>Extensive microbial diversity within the chicken gut microbiome revealed by metagenomics and culture.</title>
        <authorList>
            <person name="Gilroy R."/>
            <person name="Ravi A."/>
            <person name="Getino M."/>
            <person name="Pursley I."/>
            <person name="Horton D.L."/>
            <person name="Alikhan N.F."/>
            <person name="Baker D."/>
            <person name="Gharbi K."/>
            <person name="Hall N."/>
            <person name="Watson M."/>
            <person name="Adriaenssens E.M."/>
            <person name="Foster-Nyarko E."/>
            <person name="Jarju S."/>
            <person name="Secka A."/>
            <person name="Antonio M."/>
            <person name="Oren A."/>
            <person name="Chaudhuri R.R."/>
            <person name="La Ragione R."/>
            <person name="Hildebrand F."/>
            <person name="Pallen M.J."/>
        </authorList>
    </citation>
    <scope>NUCLEOTIDE SEQUENCE</scope>
    <source>
        <strain evidence="2">CHK176-6737</strain>
    </source>
</reference>
<dbReference type="PANTHER" id="PTHR32440:SF0">
    <property type="entry name" value="PHOSPHATASE DCR2-RELATED"/>
    <property type="match status" value="1"/>
</dbReference>
<sequence>MCKARKIILAVTAAVLAAVLLVAALLLFPLTGKKHVEVWSAGQEFDLADIQTVEKTDDDFKILLFTDTQLWSDLSENSRCYEQMDALVEQTQPDLIVTLGDNLSAFASRFSIYNFVNKMDSYKIPWAPIFGNHDDEIPVNSLNWQGDQFMKSQYCLFQKGPSNLYGCGNYVVNITENGAPVYSLFLLDNGRYMEYDNGETKEIYMGYEQIAWYEWNVNGIAAAAGETVPSMVFTHFAPPQFKEAVEQYGVLNEETGVYTIPQEYGSGVCAYLPGCAPVDSGFFDKCKELGSTRYMFCGHDHENNAQVTFEGITMKYGLKTGPSPSLWNYAKEMGATVVTIGSAADGHPVTIEDVVMETSDGNNG</sequence>
<dbReference type="PANTHER" id="PTHR32440">
    <property type="entry name" value="PHOSPHATASE DCR2-RELATED-RELATED"/>
    <property type="match status" value="1"/>
</dbReference>
<proteinExistence type="predicted"/>
<comment type="caution">
    <text evidence="2">The sequence shown here is derived from an EMBL/GenBank/DDBJ whole genome shotgun (WGS) entry which is preliminary data.</text>
</comment>
<gene>
    <name evidence="2" type="ORF">IAD23_06330</name>
</gene>
<feature type="domain" description="Calcineurin-like phosphoesterase" evidence="1">
    <location>
        <begin position="60"/>
        <end position="302"/>
    </location>
</feature>
<dbReference type="Gene3D" id="3.60.21.10">
    <property type="match status" value="1"/>
</dbReference>
<name>A0A9D1MVH5_9FIRM</name>
<accession>A0A9D1MVH5</accession>
<reference evidence="2" key="1">
    <citation type="submission" date="2020-10" db="EMBL/GenBank/DDBJ databases">
        <authorList>
            <person name="Gilroy R."/>
        </authorList>
    </citation>
    <scope>NUCLEOTIDE SEQUENCE</scope>
    <source>
        <strain evidence="2">CHK176-6737</strain>
    </source>
</reference>
<dbReference type="GO" id="GO:0016788">
    <property type="term" value="F:hydrolase activity, acting on ester bonds"/>
    <property type="evidence" value="ECO:0007669"/>
    <property type="project" value="TreeGrafter"/>
</dbReference>
<protein>
    <submittedName>
        <fullName evidence="2">Metallophosphoesterase</fullName>
    </submittedName>
</protein>
<evidence type="ECO:0000313" key="2">
    <source>
        <dbReference type="EMBL" id="HIU69556.1"/>
    </source>
</evidence>
<dbReference type="Pfam" id="PF00149">
    <property type="entry name" value="Metallophos"/>
    <property type="match status" value="1"/>
</dbReference>